<evidence type="ECO:0000256" key="5">
    <source>
        <dbReference type="ARBA" id="ARBA00022989"/>
    </source>
</evidence>
<dbReference type="Gene3D" id="3.30.70.1320">
    <property type="entry name" value="Multidrug efflux transporter AcrB pore domain like"/>
    <property type="match status" value="1"/>
</dbReference>
<keyword evidence="3" id="KW-0997">Cell inner membrane</keyword>
<proteinExistence type="predicted"/>
<feature type="transmembrane region" description="Helical" evidence="7">
    <location>
        <begin position="432"/>
        <end position="452"/>
    </location>
</feature>
<keyword evidence="4 7" id="KW-0812">Transmembrane</keyword>
<dbReference type="Gene3D" id="3.30.70.1430">
    <property type="entry name" value="Multidrug efflux transporter AcrB pore domain"/>
    <property type="match status" value="2"/>
</dbReference>
<dbReference type="AlphaFoldDB" id="A0A0D6MHK1"/>
<feature type="transmembrane region" description="Helical" evidence="7">
    <location>
        <begin position="361"/>
        <end position="381"/>
    </location>
</feature>
<sequence>MNICRFFILRPVATILLAVSLLAAGIIAYPTLPVADMPDISPKMILIQAQDPGASPQQVASTVATPLERHLSQIADINTIEADAAQGSLFIRVTFNDSRDINGAMRDVMAALRGAHADLPTTLRQDPEAWKANPASNPVIVASLVSDTETMTKLYDIAKTRIQPLLSQVKGVGWVEVDGSADPAVRVELNPLPLFKWGIGFEDVRTAIASANANTPKGYIEVGSQRMMLDTNDRAFSAEQYRNLVIGYRNGMYPVHLSDVATVTDGPETIEQIGYYNAHPAISLVVRPQPGANVVRTVDEIKEKLKHLDGALPGGVNLYLTSDLSKTIRAALADTQMTLVLSVILVVGVVLAFLRNARSTIIPAITVPVALIGTLAAMKLFGFTLDILSLMSLTIATGFVVDDAIVVLENIARHMEEGDDRMTASLKGSAEIGFTVTSITASLVAVFLPLLLLPGIPGQIFFEFAMTLVIAITLSLLLSLSLTPMMCAYLLTVDHGHPGRSIGARLSRGIEIVLQAILHAYRVSLRWALRYHVIVALSLPASFVALVGGIVLMPKSVLPSQDLALLAGNVVGDATMSFKRIQVALSEVSHAFMADSDVANVIAFNNDDHAGELFATLTNKGARHRSPEAIARDITRSLKSVPGMEISVFSPGDINGGGGQRRVGTYRYVLQSDDADTIFNYVPTLVAALRHDDPVLTDVNSDLEANGAALFARIHRDTAARYLVTPQLISNVMRDAFGQSIVSVINTEVSQHRVVMEVQEPYRQSSDIMRQVYVSTAAGTAAGGVVSNQIRAVVPGSTTSTAASLSQQSLANSIANQITGSGSSGSAVSSSVETMVPLSAVAGLEMRPTPLDITHRDGFIAGAINFNLRAGKTQADAEAEIQKVMVATHAPDGIHAGFTGNAGELQKMLVNEVLAFIAAIAVMYVVLGILYESFIHPITIMSTLPSAGVGAVLGLWLSGQQFSLIAMIGMILLTGIVKKNAILMIDFALHAERNLGMKPEDAIFEACMTRFRPILMTTLAAALGAVPLITSNGYGAELRLPLGISVVGGLALSQLLTLYTTPVVYLYMDRLSAMAGRLWLRVRPRTNASDRRSDSEPVVTG</sequence>
<feature type="transmembrane region" description="Helical" evidence="7">
    <location>
        <begin position="531"/>
        <end position="553"/>
    </location>
</feature>
<dbReference type="SUPFAM" id="SSF82693">
    <property type="entry name" value="Multidrug efflux transporter AcrB pore domain, PN1, PN2, PC1 and PC2 subdomains"/>
    <property type="match status" value="3"/>
</dbReference>
<dbReference type="SUPFAM" id="SSF82866">
    <property type="entry name" value="Multidrug efflux transporter AcrB transmembrane domain"/>
    <property type="match status" value="2"/>
</dbReference>
<dbReference type="GO" id="GO:0005886">
    <property type="term" value="C:plasma membrane"/>
    <property type="evidence" value="ECO:0007669"/>
    <property type="project" value="TreeGrafter"/>
</dbReference>
<keyword evidence="1" id="KW-0813">Transport</keyword>
<dbReference type="GO" id="GO:0042910">
    <property type="term" value="F:xenobiotic transmembrane transporter activity"/>
    <property type="evidence" value="ECO:0007669"/>
    <property type="project" value="TreeGrafter"/>
</dbReference>
<keyword evidence="6 7" id="KW-0472">Membrane</keyword>
<evidence type="ECO:0000256" key="3">
    <source>
        <dbReference type="ARBA" id="ARBA00022519"/>
    </source>
</evidence>
<feature type="transmembrane region" description="Helical" evidence="7">
    <location>
        <begin position="1042"/>
        <end position="1068"/>
    </location>
</feature>
<feature type="transmembrane region" description="Helical" evidence="7">
    <location>
        <begin position="337"/>
        <end position="354"/>
    </location>
</feature>
<feature type="transmembrane region" description="Helical" evidence="7">
    <location>
        <begin position="964"/>
        <end position="989"/>
    </location>
</feature>
<dbReference type="Proteomes" id="UP000032679">
    <property type="component" value="Unassembled WGS sequence"/>
</dbReference>
<feature type="transmembrane region" description="Helical" evidence="7">
    <location>
        <begin position="913"/>
        <end position="931"/>
    </location>
</feature>
<gene>
    <name evidence="8" type="ORF">Tasa_005_027</name>
</gene>
<dbReference type="EMBL" id="BALE01000005">
    <property type="protein sequence ID" value="GAN53112.1"/>
    <property type="molecule type" value="Genomic_DNA"/>
</dbReference>
<feature type="transmembrane region" description="Helical" evidence="7">
    <location>
        <begin position="464"/>
        <end position="491"/>
    </location>
</feature>
<evidence type="ECO:0000256" key="7">
    <source>
        <dbReference type="SAM" id="Phobius"/>
    </source>
</evidence>
<dbReference type="RefSeq" id="WP_048846759.1">
    <property type="nucleotide sequence ID" value="NZ_BALE01000005.1"/>
</dbReference>
<dbReference type="InterPro" id="IPR001036">
    <property type="entry name" value="Acrflvin-R"/>
</dbReference>
<dbReference type="InterPro" id="IPR027463">
    <property type="entry name" value="AcrB_DN_DC_subdom"/>
</dbReference>
<dbReference type="OrthoDB" id="9806532at2"/>
<organism evidence="8 9">
    <name type="scientific">Tanticharoenia sakaeratensis NBRC 103193</name>
    <dbReference type="NCBI Taxonomy" id="1231623"/>
    <lineage>
        <taxon>Bacteria</taxon>
        <taxon>Pseudomonadati</taxon>
        <taxon>Pseudomonadota</taxon>
        <taxon>Alphaproteobacteria</taxon>
        <taxon>Acetobacterales</taxon>
        <taxon>Acetobacteraceae</taxon>
        <taxon>Tanticharoenia</taxon>
    </lineage>
</organism>
<dbReference type="PRINTS" id="PR00702">
    <property type="entry name" value="ACRIFLAVINRP"/>
</dbReference>
<dbReference type="SUPFAM" id="SSF82714">
    <property type="entry name" value="Multidrug efflux transporter AcrB TolC docking domain, DN and DC subdomains"/>
    <property type="match status" value="2"/>
</dbReference>
<dbReference type="Pfam" id="PF00873">
    <property type="entry name" value="ACR_tran"/>
    <property type="match status" value="1"/>
</dbReference>
<dbReference type="PANTHER" id="PTHR32063:SF34">
    <property type="entry name" value="MULTIDRUG RESISTANCE PROTEIN MDTC"/>
    <property type="match status" value="1"/>
</dbReference>
<keyword evidence="9" id="KW-1185">Reference proteome</keyword>
<dbReference type="Gene3D" id="3.30.2090.10">
    <property type="entry name" value="Multidrug efflux transporter AcrB TolC docking domain, DN and DC subdomains"/>
    <property type="match status" value="3"/>
</dbReference>
<feature type="transmembrane region" description="Helical" evidence="7">
    <location>
        <begin position="1010"/>
        <end position="1030"/>
    </location>
</feature>
<evidence type="ECO:0000313" key="8">
    <source>
        <dbReference type="EMBL" id="GAN53112.1"/>
    </source>
</evidence>
<name>A0A0D6MHK1_9PROT</name>
<protein>
    <submittedName>
        <fullName evidence="8">Acriflavin resistance protein</fullName>
    </submittedName>
</protein>
<keyword evidence="2" id="KW-1003">Cell membrane</keyword>
<comment type="caution">
    <text evidence="8">The sequence shown here is derived from an EMBL/GenBank/DDBJ whole genome shotgun (WGS) entry which is preliminary data.</text>
</comment>
<evidence type="ECO:0000256" key="6">
    <source>
        <dbReference type="ARBA" id="ARBA00023136"/>
    </source>
</evidence>
<accession>A0A0D6MHK1</accession>
<keyword evidence="5 7" id="KW-1133">Transmembrane helix</keyword>
<evidence type="ECO:0000256" key="1">
    <source>
        <dbReference type="ARBA" id="ARBA00022448"/>
    </source>
</evidence>
<evidence type="ECO:0000256" key="4">
    <source>
        <dbReference type="ARBA" id="ARBA00022692"/>
    </source>
</evidence>
<dbReference type="Gene3D" id="1.20.1640.10">
    <property type="entry name" value="Multidrug efflux transporter AcrB transmembrane domain"/>
    <property type="match status" value="3"/>
</dbReference>
<reference evidence="8 9" key="1">
    <citation type="submission" date="2012-10" db="EMBL/GenBank/DDBJ databases">
        <title>Genome sequencing of Tanticharoenia sakaeratensis NBRC 103193.</title>
        <authorList>
            <person name="Azuma Y."/>
            <person name="Hadano H."/>
            <person name="Hirakawa H."/>
            <person name="Matsushita K."/>
        </authorList>
    </citation>
    <scope>NUCLEOTIDE SEQUENCE [LARGE SCALE GENOMIC DNA]</scope>
    <source>
        <strain evidence="8 9">NBRC 103193</strain>
    </source>
</reference>
<evidence type="ECO:0000256" key="2">
    <source>
        <dbReference type="ARBA" id="ARBA00022475"/>
    </source>
</evidence>
<evidence type="ECO:0000313" key="9">
    <source>
        <dbReference type="Proteomes" id="UP000032679"/>
    </source>
</evidence>
<dbReference type="Gene3D" id="3.30.70.1440">
    <property type="entry name" value="Multidrug efflux transporter AcrB pore domain"/>
    <property type="match status" value="2"/>
</dbReference>
<dbReference type="PANTHER" id="PTHR32063">
    <property type="match status" value="1"/>
</dbReference>
<dbReference type="STRING" id="1231623.Tasa_005_027"/>